<reference evidence="4 5" key="1">
    <citation type="submission" date="2014-04" db="EMBL/GenBank/DDBJ databases">
        <title>Evolutionary Origins and Diversification of the Mycorrhizal Mutualists.</title>
        <authorList>
            <consortium name="DOE Joint Genome Institute"/>
            <consortium name="Mycorrhizal Genomics Consortium"/>
            <person name="Kohler A."/>
            <person name="Kuo A."/>
            <person name="Nagy L.G."/>
            <person name="Floudas D."/>
            <person name="Copeland A."/>
            <person name="Barry K.W."/>
            <person name="Cichocki N."/>
            <person name="Veneault-Fourrey C."/>
            <person name="LaButti K."/>
            <person name="Lindquist E.A."/>
            <person name="Lipzen A."/>
            <person name="Lundell T."/>
            <person name="Morin E."/>
            <person name="Murat C."/>
            <person name="Riley R."/>
            <person name="Ohm R."/>
            <person name="Sun H."/>
            <person name="Tunlid A."/>
            <person name="Henrissat B."/>
            <person name="Grigoriev I.V."/>
            <person name="Hibbett D.S."/>
            <person name="Martin F."/>
        </authorList>
    </citation>
    <scope>NUCLEOTIDE SEQUENCE [LARGE SCALE GENOMIC DNA]</scope>
    <source>
        <strain evidence="4 5">Koide BX008</strain>
    </source>
</reference>
<dbReference type="STRING" id="946122.A0A0C2X4J6"/>
<evidence type="ECO:0000313" key="5">
    <source>
        <dbReference type="Proteomes" id="UP000054549"/>
    </source>
</evidence>
<feature type="compositionally biased region" description="Low complexity" evidence="2">
    <location>
        <begin position="127"/>
        <end position="153"/>
    </location>
</feature>
<dbReference type="HOGENOM" id="CLU_012436_0_0_1"/>
<feature type="region of interest" description="Disordered" evidence="2">
    <location>
        <begin position="232"/>
        <end position="280"/>
    </location>
</feature>
<dbReference type="PANTHER" id="PTHR22100:SF13">
    <property type="entry name" value="WINGS APART-LIKE PROTEIN HOMOLOG"/>
    <property type="match status" value="1"/>
</dbReference>
<dbReference type="AlphaFoldDB" id="A0A0C2X4J6"/>
<dbReference type="Proteomes" id="UP000054549">
    <property type="component" value="Unassembled WGS sequence"/>
</dbReference>
<feature type="compositionally biased region" description="Basic and acidic residues" evidence="2">
    <location>
        <begin position="154"/>
        <end position="167"/>
    </location>
</feature>
<evidence type="ECO:0000313" key="4">
    <source>
        <dbReference type="EMBL" id="KIL69177.1"/>
    </source>
</evidence>
<dbReference type="Gene3D" id="1.25.10.10">
    <property type="entry name" value="Leucine-rich Repeat Variant"/>
    <property type="match status" value="2"/>
</dbReference>
<feature type="compositionally biased region" description="Low complexity" evidence="2">
    <location>
        <begin position="91"/>
        <end position="102"/>
    </location>
</feature>
<sequence>MTPATYPARTYSRKSLSKRKRTGREDDGGETSTTDSGGRKRIRIRSQKDEQETVAETEDLEPTPSPSKSRNSRTYGSALKKHHTSTTVLPSSSSNHSELFESVTPSESPVCTPKKLARRMLARSKTESSLETSPSRSSAMERTPSLPTLPSTPSRDKGKRKEAEVDNHQLPLPRQPPNIARTYAGASRSFLITIPASSLGPNPHIPPGMNMTIGDEEDDYLSRESYSSLRARWDVDNSEDDPYPVDQGGSPSKRRSVSAAGTPSRTPSRRGKKANALSIPLPPGMMNPLKSITELRSKGESRRFLDEIGYMFEGMDKSGALSLRRTSALDIVTKLCDADFARKAEAADFLGKIWGVFIDAGAGQNEDKILDILLVFLAALVAKDGSSLADLAQRPSGSRAESSKRCMSFVDSLFNILASCTNSGSSDLLYLVGSGDVDLKREGLSKKDKSQLISIYETIATKSRLFPKNTLITAPLLITYTLQRLPTSLLHPGYLSTILGSLRVSLAPLVSPPLHSNSYVKPPSRAPSKPISRMYTPPVISHLEWRDAISRFSFQCINAHLQLLDAFLLGQWITLESDNSNDEGKDVKEDGDYEASLDRAREVWLLESLVALAICAEMKMRIQDKDSSNAGECLDLVLRILVSQTHANAGWCQAIVRYPYSPTFMIRLVAWAGDTYHSFASNGGRNGKEVQGEDGEAARLPNEEINDHTAEMTKRDDSDEEIRWQDRLCLALGLLANLVQAVDEAKELVRETRIDPNCPLRKGACIHSCCCSRPISGLDVLTQLYGRQDGTLGPTILARSDIADVQGHSGKPVDLGDDTQARRLLDTLSLLGHLAVLFGLLMRGSRTNEELIVGALPTKTKGDGRRTTLSRLLDQARELVSFDAAVTSADGEDDDIARGVVVFLQELRDKAERT</sequence>
<feature type="compositionally biased region" description="Acidic residues" evidence="2">
    <location>
        <begin position="52"/>
        <end position="61"/>
    </location>
</feature>
<proteinExistence type="inferred from homology"/>
<dbReference type="InterPro" id="IPR022771">
    <property type="entry name" value="WAPL_C"/>
</dbReference>
<evidence type="ECO:0000256" key="2">
    <source>
        <dbReference type="SAM" id="MobiDB-lite"/>
    </source>
</evidence>
<feature type="compositionally biased region" description="Basic and acidic residues" evidence="2">
    <location>
        <begin position="701"/>
        <end position="718"/>
    </location>
</feature>
<comment type="similarity">
    <text evidence="1">Belongs to the WAPL family.</text>
</comment>
<dbReference type="Pfam" id="PF07814">
    <property type="entry name" value="WAPL"/>
    <property type="match status" value="1"/>
</dbReference>
<gene>
    <name evidence="4" type="ORF">M378DRAFT_184411</name>
</gene>
<keyword evidence="5" id="KW-1185">Reference proteome</keyword>
<name>A0A0C2X4J6_AMAMK</name>
<dbReference type="EMBL" id="KN818226">
    <property type="protein sequence ID" value="KIL69177.1"/>
    <property type="molecule type" value="Genomic_DNA"/>
</dbReference>
<feature type="region of interest" description="Disordered" evidence="2">
    <location>
        <begin position="1"/>
        <end position="180"/>
    </location>
</feature>
<organism evidence="4 5">
    <name type="scientific">Amanita muscaria (strain Koide BX008)</name>
    <dbReference type="NCBI Taxonomy" id="946122"/>
    <lineage>
        <taxon>Eukaryota</taxon>
        <taxon>Fungi</taxon>
        <taxon>Dikarya</taxon>
        <taxon>Basidiomycota</taxon>
        <taxon>Agaricomycotina</taxon>
        <taxon>Agaricomycetes</taxon>
        <taxon>Agaricomycetidae</taxon>
        <taxon>Agaricales</taxon>
        <taxon>Pluteineae</taxon>
        <taxon>Amanitaceae</taxon>
        <taxon>Amanita</taxon>
    </lineage>
</organism>
<protein>
    <recommendedName>
        <fullName evidence="3">Wings apart-like protein C-terminal domain-containing protein</fullName>
    </recommendedName>
</protein>
<feature type="region of interest" description="Disordered" evidence="2">
    <location>
        <begin position="683"/>
        <end position="718"/>
    </location>
</feature>
<dbReference type="InterPro" id="IPR039874">
    <property type="entry name" value="WAPL"/>
</dbReference>
<feature type="compositionally biased region" description="Polar residues" evidence="2">
    <location>
        <begin position="66"/>
        <end position="75"/>
    </location>
</feature>
<feature type="domain" description="Wings apart-like protein C-terminal" evidence="3">
    <location>
        <begin position="289"/>
        <end position="354"/>
    </location>
</feature>
<evidence type="ECO:0000259" key="3">
    <source>
        <dbReference type="Pfam" id="PF07814"/>
    </source>
</evidence>
<accession>A0A0C2X4J6</accession>
<dbReference type="InParanoid" id="A0A0C2X4J6"/>
<evidence type="ECO:0000256" key="1">
    <source>
        <dbReference type="ARBA" id="ARBA00006854"/>
    </source>
</evidence>
<feature type="compositionally biased region" description="Basic residues" evidence="2">
    <location>
        <begin position="11"/>
        <end position="22"/>
    </location>
</feature>
<dbReference type="InterPro" id="IPR011989">
    <property type="entry name" value="ARM-like"/>
</dbReference>
<dbReference type="OrthoDB" id="78088at2759"/>
<dbReference type="PANTHER" id="PTHR22100">
    <property type="entry name" value="WINGS APART-LIKE PROTEIN HOMOLOG"/>
    <property type="match status" value="1"/>
</dbReference>